<protein>
    <recommendedName>
        <fullName evidence="6">Ig-like domain-containing protein</fullName>
    </recommendedName>
</protein>
<dbReference type="Gene3D" id="2.60.40.10">
    <property type="entry name" value="Immunoglobulins"/>
    <property type="match status" value="1"/>
</dbReference>
<keyword evidence="1" id="KW-1015">Disulfide bond</keyword>
<dbReference type="PANTHER" id="PTHR22801:SF63">
    <property type="entry name" value="C-TYPE LECTIN DOMAIN-CONTAINING PROTEIN"/>
    <property type="match status" value="1"/>
</dbReference>
<dbReference type="PROSITE" id="PS50041">
    <property type="entry name" value="C_TYPE_LECTIN_2"/>
    <property type="match status" value="1"/>
</dbReference>
<dbReference type="SMART" id="SM00408">
    <property type="entry name" value="IGc2"/>
    <property type="match status" value="1"/>
</dbReference>
<evidence type="ECO:0000259" key="2">
    <source>
        <dbReference type="PROSITE" id="PS50041"/>
    </source>
</evidence>
<evidence type="ECO:0000256" key="1">
    <source>
        <dbReference type="ARBA" id="ARBA00023157"/>
    </source>
</evidence>
<dbReference type="AlphaFoldDB" id="A0A6J7ZUD6"/>
<dbReference type="InterPro" id="IPR001304">
    <property type="entry name" value="C-type_lectin-like"/>
</dbReference>
<feature type="domain" description="Ig-like" evidence="3">
    <location>
        <begin position="77"/>
        <end position="188"/>
    </location>
</feature>
<sequence>MYVEQDYIARKIIRMETNCLKINHVKSVALKCSLDRMWIGLSNTNENNEYIWEDGTKLIDTGYKNWGPGEPNGGVEPMCVEARLTGWNDNMCYRSYRVVCQQIEDITAKENESVTLTCGVKNMQAITSLYWTRSVNGTSVIVSQYAKGGNVTSPSLVFEHVKWTDEGLYTCHVTNISGLTQTDETSLFVNAKNMCPCRCEYRRKLEHWGSKIIPNLTREELVKGTGIRITED</sequence>
<dbReference type="Pfam" id="PF00059">
    <property type="entry name" value="Lectin_C"/>
    <property type="match status" value="1"/>
</dbReference>
<gene>
    <name evidence="4" type="ORF">MCOR_270</name>
</gene>
<dbReference type="Pfam" id="PF13927">
    <property type="entry name" value="Ig_3"/>
    <property type="match status" value="1"/>
</dbReference>
<dbReference type="InterPro" id="IPR018378">
    <property type="entry name" value="C-type_lectin_CS"/>
</dbReference>
<keyword evidence="5" id="KW-1185">Reference proteome</keyword>
<evidence type="ECO:0000313" key="5">
    <source>
        <dbReference type="Proteomes" id="UP000507470"/>
    </source>
</evidence>
<dbReference type="SUPFAM" id="SSF56436">
    <property type="entry name" value="C-type lectin-like"/>
    <property type="match status" value="1"/>
</dbReference>
<reference evidence="4 5" key="1">
    <citation type="submission" date="2020-06" db="EMBL/GenBank/DDBJ databases">
        <authorList>
            <person name="Li R."/>
            <person name="Bekaert M."/>
        </authorList>
    </citation>
    <scope>NUCLEOTIDE SEQUENCE [LARGE SCALE GENOMIC DNA]</scope>
    <source>
        <strain evidence="5">wild</strain>
    </source>
</reference>
<name>A0A6J7ZUD6_MYTCO</name>
<dbReference type="EMBL" id="CACVKT020000074">
    <property type="protein sequence ID" value="CAC5355687.1"/>
    <property type="molecule type" value="Genomic_DNA"/>
</dbReference>
<proteinExistence type="predicted"/>
<organism evidence="4 5">
    <name type="scientific">Mytilus coruscus</name>
    <name type="common">Sea mussel</name>
    <dbReference type="NCBI Taxonomy" id="42192"/>
    <lineage>
        <taxon>Eukaryota</taxon>
        <taxon>Metazoa</taxon>
        <taxon>Spiralia</taxon>
        <taxon>Lophotrochozoa</taxon>
        <taxon>Mollusca</taxon>
        <taxon>Bivalvia</taxon>
        <taxon>Autobranchia</taxon>
        <taxon>Pteriomorphia</taxon>
        <taxon>Mytilida</taxon>
        <taxon>Mytiloidea</taxon>
        <taxon>Mytilidae</taxon>
        <taxon>Mytilinae</taxon>
        <taxon>Mytilus</taxon>
    </lineage>
</organism>
<dbReference type="CDD" id="cd00096">
    <property type="entry name" value="Ig"/>
    <property type="match status" value="1"/>
</dbReference>
<dbReference type="Proteomes" id="UP000507470">
    <property type="component" value="Unassembled WGS sequence"/>
</dbReference>
<dbReference type="OrthoDB" id="9631130at2759"/>
<dbReference type="CDD" id="cd00037">
    <property type="entry name" value="CLECT"/>
    <property type="match status" value="1"/>
</dbReference>
<dbReference type="InterPro" id="IPR016187">
    <property type="entry name" value="CTDL_fold"/>
</dbReference>
<dbReference type="Gene3D" id="3.10.100.10">
    <property type="entry name" value="Mannose-Binding Protein A, subunit A"/>
    <property type="match status" value="1"/>
</dbReference>
<dbReference type="InterPro" id="IPR007110">
    <property type="entry name" value="Ig-like_dom"/>
</dbReference>
<dbReference type="SMART" id="SM00409">
    <property type="entry name" value="IG"/>
    <property type="match status" value="1"/>
</dbReference>
<dbReference type="InterPro" id="IPR003599">
    <property type="entry name" value="Ig_sub"/>
</dbReference>
<dbReference type="InterPro" id="IPR013783">
    <property type="entry name" value="Ig-like_fold"/>
</dbReference>
<dbReference type="InterPro" id="IPR036179">
    <property type="entry name" value="Ig-like_dom_sf"/>
</dbReference>
<evidence type="ECO:0000313" key="4">
    <source>
        <dbReference type="EMBL" id="CAC5355687.1"/>
    </source>
</evidence>
<dbReference type="PROSITE" id="PS00615">
    <property type="entry name" value="C_TYPE_LECTIN_1"/>
    <property type="match status" value="1"/>
</dbReference>
<evidence type="ECO:0008006" key="6">
    <source>
        <dbReference type="Google" id="ProtNLM"/>
    </source>
</evidence>
<dbReference type="InterPro" id="IPR016186">
    <property type="entry name" value="C-type_lectin-like/link_sf"/>
</dbReference>
<dbReference type="PANTHER" id="PTHR22801">
    <property type="entry name" value="LITHOSTATHINE"/>
    <property type="match status" value="1"/>
</dbReference>
<dbReference type="InterPro" id="IPR050801">
    <property type="entry name" value="Ca-Dep_Lectins_ImmuneDev"/>
</dbReference>
<dbReference type="SUPFAM" id="SSF48726">
    <property type="entry name" value="Immunoglobulin"/>
    <property type="match status" value="1"/>
</dbReference>
<accession>A0A6J7ZUD6</accession>
<dbReference type="InterPro" id="IPR003598">
    <property type="entry name" value="Ig_sub2"/>
</dbReference>
<evidence type="ECO:0000259" key="3">
    <source>
        <dbReference type="PROSITE" id="PS50835"/>
    </source>
</evidence>
<feature type="domain" description="C-type lectin" evidence="2">
    <location>
        <begin position="9"/>
        <end position="101"/>
    </location>
</feature>
<dbReference type="PROSITE" id="PS50835">
    <property type="entry name" value="IG_LIKE"/>
    <property type="match status" value="1"/>
</dbReference>